<proteinExistence type="predicted"/>
<evidence type="ECO:0000256" key="1">
    <source>
        <dbReference type="SAM" id="SignalP"/>
    </source>
</evidence>
<protein>
    <submittedName>
        <fullName evidence="2">Uncharacterized protein</fullName>
    </submittedName>
</protein>
<evidence type="ECO:0000313" key="3">
    <source>
        <dbReference type="Proteomes" id="UP000186156"/>
    </source>
</evidence>
<keyword evidence="1" id="KW-0732">Signal</keyword>
<name>A0A1N7JJU8_9BACL</name>
<dbReference type="OrthoDB" id="5540948at2"/>
<dbReference type="EMBL" id="FTOO01000001">
    <property type="protein sequence ID" value="SIS49605.1"/>
    <property type="molecule type" value="Genomic_DNA"/>
</dbReference>
<accession>A0A1N7JJU8</accession>
<dbReference type="AlphaFoldDB" id="A0A1N7JJU8"/>
<evidence type="ECO:0000313" key="2">
    <source>
        <dbReference type="EMBL" id="SIS49605.1"/>
    </source>
</evidence>
<feature type="signal peptide" evidence="1">
    <location>
        <begin position="1"/>
        <end position="20"/>
    </location>
</feature>
<dbReference type="Proteomes" id="UP000186156">
    <property type="component" value="Unassembled WGS sequence"/>
</dbReference>
<dbReference type="STRING" id="252246.SAMN05421799_10119"/>
<feature type="chain" id="PRO_5013292251" evidence="1">
    <location>
        <begin position="21"/>
        <end position="464"/>
    </location>
</feature>
<dbReference type="RefSeq" id="WP_076343883.1">
    <property type="nucleotide sequence ID" value="NZ_FTOO01000001.1"/>
</dbReference>
<keyword evidence="3" id="KW-1185">Reference proteome</keyword>
<reference evidence="3" key="1">
    <citation type="submission" date="2017-01" db="EMBL/GenBank/DDBJ databases">
        <authorList>
            <person name="Varghese N."/>
            <person name="Submissions S."/>
        </authorList>
    </citation>
    <scope>NUCLEOTIDE SEQUENCE [LARGE SCALE GENOMIC DNA]</scope>
    <source>
        <strain evidence="3">DSM 16176</strain>
    </source>
</reference>
<gene>
    <name evidence="2" type="ORF">SAMN05421799_10119</name>
</gene>
<sequence length="464" mass="51758">MLTRWMRLLAITGIGMGAAAASLAPAAVRAGDRPRLRASASAAPVAWSSPSAAPTVYGLRRFPYPYRAMLALSSDADSQTLRKFNLVHRFINTTEPTPLGQGLGLDYADSFFVYTANDQRHIVDEVGNVPLQRELSYFRGTSQTPYGAEAIHAYIRDGWIDTIHTYGDFSQVNQHTTRFRRDLAVKAVAALKAHGDRVDVWTDHGNQSNVDNFGARGRGRFYAYQQGDLPGSPYYHTDLTIPYGVRFVWPDISSNVFARASVVFPLRLSDGRRVWGFWRYTNERYTPQGAVVWNWTPYGLGEQLSEAHLHRLEAMGGFAVVAQHLCGTPYPGVLPQDAVAALKRLARHEQSGALLVTRTSRLLHYNVARDHLRYDVTHAFGRTYIHIRAIDDPVFGRHTPTLDEIRGITFYTDNPRKTVLELGDQPIAAAMVVHHPSDGQHPSIGVRWYPRDTADHAVDVPGVS</sequence>
<organism evidence="2 3">
    <name type="scientific">Alicyclobacillus vulcanalis</name>
    <dbReference type="NCBI Taxonomy" id="252246"/>
    <lineage>
        <taxon>Bacteria</taxon>
        <taxon>Bacillati</taxon>
        <taxon>Bacillota</taxon>
        <taxon>Bacilli</taxon>
        <taxon>Bacillales</taxon>
        <taxon>Alicyclobacillaceae</taxon>
        <taxon>Alicyclobacillus</taxon>
    </lineage>
</organism>